<keyword evidence="4 10" id="KW-0812">Transmembrane</keyword>
<dbReference type="EMBL" id="CP013987">
    <property type="protein sequence ID" value="ALZ83413.1"/>
    <property type="molecule type" value="Genomic_DNA"/>
</dbReference>
<evidence type="ECO:0000256" key="9">
    <source>
        <dbReference type="PROSITE-ProRule" id="PRU00284"/>
    </source>
</evidence>
<dbReference type="Gene3D" id="1.10.287.950">
    <property type="entry name" value="Methyl-accepting chemotaxis protein"/>
    <property type="match status" value="1"/>
</dbReference>
<evidence type="ECO:0000256" key="5">
    <source>
        <dbReference type="ARBA" id="ARBA00022989"/>
    </source>
</evidence>
<dbReference type="InterPro" id="IPR004089">
    <property type="entry name" value="MCPsignal_dom"/>
</dbReference>
<gene>
    <name evidence="13" type="ORF">APT59_04045</name>
</gene>
<evidence type="ECO:0000256" key="6">
    <source>
        <dbReference type="ARBA" id="ARBA00023136"/>
    </source>
</evidence>
<organism evidence="13 14">
    <name type="scientific">Pseudomonas oryzihabitans</name>
    <dbReference type="NCBI Taxonomy" id="47885"/>
    <lineage>
        <taxon>Bacteria</taxon>
        <taxon>Pseudomonadati</taxon>
        <taxon>Pseudomonadota</taxon>
        <taxon>Gammaproteobacteria</taxon>
        <taxon>Pseudomonadales</taxon>
        <taxon>Pseudomonadaceae</taxon>
        <taxon>Pseudomonas</taxon>
    </lineage>
</organism>
<dbReference type="GO" id="GO:0004888">
    <property type="term" value="F:transmembrane signaling receptor activity"/>
    <property type="evidence" value="ECO:0007669"/>
    <property type="project" value="InterPro"/>
</dbReference>
<dbReference type="OrthoDB" id="5694686at2"/>
<dbReference type="PROSITE" id="PS50111">
    <property type="entry name" value="CHEMOTAXIS_TRANSDUC_2"/>
    <property type="match status" value="1"/>
</dbReference>
<dbReference type="GO" id="GO:0005886">
    <property type="term" value="C:plasma membrane"/>
    <property type="evidence" value="ECO:0007669"/>
    <property type="project" value="UniProtKB-SubCell"/>
</dbReference>
<comment type="similarity">
    <text evidence="8">Belongs to the methyl-accepting chemotaxis (MCP) protein family.</text>
</comment>
<dbReference type="InterPro" id="IPR003660">
    <property type="entry name" value="HAMP_dom"/>
</dbReference>
<dbReference type="PANTHER" id="PTHR32089">
    <property type="entry name" value="METHYL-ACCEPTING CHEMOTAXIS PROTEIN MCPB"/>
    <property type="match status" value="1"/>
</dbReference>
<evidence type="ECO:0000256" key="1">
    <source>
        <dbReference type="ARBA" id="ARBA00004651"/>
    </source>
</evidence>
<keyword evidence="2" id="KW-1003">Cell membrane</keyword>
<dbReference type="FunFam" id="1.10.287.950:FF:000001">
    <property type="entry name" value="Methyl-accepting chemotaxis sensory transducer"/>
    <property type="match status" value="1"/>
</dbReference>
<dbReference type="CDD" id="cd06225">
    <property type="entry name" value="HAMP"/>
    <property type="match status" value="1"/>
</dbReference>
<sequence>MNLLTPAVTIMNRLRFPAKFVCLATIVLVPLLFLSVYLYQDIQEQRVSLTQEIDGQRYLTQLTPVARLSMLQRALTKRVQDGDTSAQQEWQNNRDNLLKAYDDLGQLDRELGGKLETGDRVSQLRLGAERLLQGTSGNSLEVFEGWNEQLTKTLNFFYYVSATSGLALDADYTSLFLIDITSLRLPREINLIGQLRGLASGLSATNSFDPATLNVARTLVRQERQTADELEQGLRLLARQAPELAQRLKGSLALASDDYANFRQGMLTAMSGEGVVAGRALGAQGNAVVARYYKVLEEAQGLLSQMLAERLAHETALRNMILGMILGALLLLSYTFAGIYQALRLGIAELVEVTAAAARGDLSRRAALSGRDEIADIGRSLDEMLEAFGRSLREVDQASQAVAQASGALAGSIGQARSTMQAQQGETDQVATAITEMTASVADVANNTEGAVAAAQQADQATRDGARVMQQTQQAIEALAAEVDLSATKVAALESHSQAIGGVIAVIRTIAEQTNLLALNAAIEAARAGEQGRGFAVVADEVRTLASRTQTSTEEIRRIIEQLQAATGEAVGQMQASRGHALTGVAAAEQASASLTSIGSAVGRIVDVNVQIASAAEQQAAVSEDINRNTTGIRASTVQVLSGIESDAGTAERLAGLSQDLRSVVSRFRLSA</sequence>
<dbReference type="KEGG" id="por:APT59_04045"/>
<comment type="subcellular location">
    <subcellularLocation>
        <location evidence="1">Cell membrane</location>
        <topology evidence="1">Multi-pass membrane protein</topology>
    </subcellularLocation>
</comment>
<evidence type="ECO:0000256" key="4">
    <source>
        <dbReference type="ARBA" id="ARBA00022692"/>
    </source>
</evidence>
<dbReference type="Proteomes" id="UP000064137">
    <property type="component" value="Chromosome"/>
</dbReference>
<evidence type="ECO:0000256" key="8">
    <source>
        <dbReference type="ARBA" id="ARBA00029447"/>
    </source>
</evidence>
<dbReference type="SMART" id="SM00304">
    <property type="entry name" value="HAMP"/>
    <property type="match status" value="1"/>
</dbReference>
<feature type="transmembrane region" description="Helical" evidence="10">
    <location>
        <begin position="20"/>
        <end position="39"/>
    </location>
</feature>
<dbReference type="PANTHER" id="PTHR32089:SF119">
    <property type="entry name" value="METHYL-ACCEPTING CHEMOTAXIS PROTEIN CTPL"/>
    <property type="match status" value="1"/>
</dbReference>
<evidence type="ECO:0000256" key="10">
    <source>
        <dbReference type="SAM" id="Phobius"/>
    </source>
</evidence>
<reference evidence="13 14" key="1">
    <citation type="submission" date="2016-01" db="EMBL/GenBank/DDBJ databases">
        <title>Annotation of Pseudomonas oryzihabitans USDA-ARS-USMARC-56511.</title>
        <authorList>
            <person name="Harhay G.P."/>
            <person name="Harhay D.M."/>
            <person name="Smith T.P.L."/>
            <person name="Bono J.L."/>
            <person name="Heaton M.P."/>
            <person name="Clawson M.L."/>
            <person name="Chitko-Mckown C.G."/>
            <person name="Capik S.F."/>
            <person name="DeDonder K.D."/>
            <person name="Apley M.D."/>
            <person name="Lubbers B.V."/>
            <person name="White B.J."/>
            <person name="Larson R.L."/>
        </authorList>
    </citation>
    <scope>NUCLEOTIDE SEQUENCE [LARGE SCALE GENOMIC DNA]</scope>
    <source>
        <strain evidence="13 14">USDA-ARS-USMARC-56511</strain>
    </source>
</reference>
<dbReference type="AlphaFoldDB" id="A0A0U4W636"/>
<dbReference type="RefSeq" id="WP_059313672.1">
    <property type="nucleotide sequence ID" value="NZ_CP013987.1"/>
</dbReference>
<evidence type="ECO:0000256" key="2">
    <source>
        <dbReference type="ARBA" id="ARBA00022475"/>
    </source>
</evidence>
<dbReference type="SMART" id="SM00283">
    <property type="entry name" value="MA"/>
    <property type="match status" value="1"/>
</dbReference>
<dbReference type="Pfam" id="PF00672">
    <property type="entry name" value="HAMP"/>
    <property type="match status" value="1"/>
</dbReference>
<evidence type="ECO:0000256" key="7">
    <source>
        <dbReference type="ARBA" id="ARBA00023224"/>
    </source>
</evidence>
<dbReference type="GO" id="GO:0007165">
    <property type="term" value="P:signal transduction"/>
    <property type="evidence" value="ECO:0007669"/>
    <property type="project" value="UniProtKB-KW"/>
</dbReference>
<evidence type="ECO:0000256" key="3">
    <source>
        <dbReference type="ARBA" id="ARBA00022481"/>
    </source>
</evidence>
<protein>
    <recommendedName>
        <fullName evidence="15">Methyl-accepting chemotaxis protein</fullName>
    </recommendedName>
</protein>
<evidence type="ECO:0000259" key="12">
    <source>
        <dbReference type="PROSITE" id="PS50885"/>
    </source>
</evidence>
<name>A0A0U4W636_9PSED</name>
<keyword evidence="6 10" id="KW-0472">Membrane</keyword>
<evidence type="ECO:0008006" key="15">
    <source>
        <dbReference type="Google" id="ProtNLM"/>
    </source>
</evidence>
<keyword evidence="7 9" id="KW-0807">Transducer</keyword>
<feature type="transmembrane region" description="Helical" evidence="10">
    <location>
        <begin position="320"/>
        <end position="340"/>
    </location>
</feature>
<feature type="domain" description="Methyl-accepting transducer" evidence="11">
    <location>
        <begin position="398"/>
        <end position="634"/>
    </location>
</feature>
<dbReference type="Pfam" id="PF00015">
    <property type="entry name" value="MCPsignal"/>
    <property type="match status" value="1"/>
</dbReference>
<evidence type="ECO:0000313" key="13">
    <source>
        <dbReference type="EMBL" id="ALZ83413.1"/>
    </source>
</evidence>
<keyword evidence="3" id="KW-0488">Methylation</keyword>
<dbReference type="PRINTS" id="PR00260">
    <property type="entry name" value="CHEMTRNSDUCR"/>
</dbReference>
<proteinExistence type="inferred from homology"/>
<dbReference type="InterPro" id="IPR004090">
    <property type="entry name" value="Chemotax_Me-accpt_rcpt"/>
</dbReference>
<feature type="domain" description="HAMP" evidence="12">
    <location>
        <begin position="341"/>
        <end position="393"/>
    </location>
</feature>
<evidence type="ECO:0000313" key="14">
    <source>
        <dbReference type="Proteomes" id="UP000064137"/>
    </source>
</evidence>
<evidence type="ECO:0000259" key="11">
    <source>
        <dbReference type="PROSITE" id="PS50111"/>
    </source>
</evidence>
<accession>A0A0U4W636</accession>
<keyword evidence="5 10" id="KW-1133">Transmembrane helix</keyword>
<dbReference type="SUPFAM" id="SSF58104">
    <property type="entry name" value="Methyl-accepting chemotaxis protein (MCP) signaling domain"/>
    <property type="match status" value="1"/>
</dbReference>
<dbReference type="PROSITE" id="PS50885">
    <property type="entry name" value="HAMP"/>
    <property type="match status" value="1"/>
</dbReference>
<dbReference type="CDD" id="cd11386">
    <property type="entry name" value="MCP_signal"/>
    <property type="match status" value="1"/>
</dbReference>
<dbReference type="GO" id="GO:0006935">
    <property type="term" value="P:chemotaxis"/>
    <property type="evidence" value="ECO:0007669"/>
    <property type="project" value="InterPro"/>
</dbReference>